<accession>A0A5E8C3E8</accession>
<organism evidence="2 3">
    <name type="scientific">Magnusiomyces paraingens</name>
    <dbReference type="NCBI Taxonomy" id="2606893"/>
    <lineage>
        <taxon>Eukaryota</taxon>
        <taxon>Fungi</taxon>
        <taxon>Dikarya</taxon>
        <taxon>Ascomycota</taxon>
        <taxon>Saccharomycotina</taxon>
        <taxon>Dipodascomycetes</taxon>
        <taxon>Dipodascales</taxon>
        <taxon>Dipodascaceae</taxon>
        <taxon>Magnusiomyces</taxon>
    </lineage>
</organism>
<feature type="transmembrane region" description="Helical" evidence="1">
    <location>
        <begin position="285"/>
        <end position="308"/>
    </location>
</feature>
<keyword evidence="1" id="KW-1133">Transmembrane helix</keyword>
<evidence type="ECO:0000256" key="1">
    <source>
        <dbReference type="SAM" id="Phobius"/>
    </source>
</evidence>
<dbReference type="RefSeq" id="XP_031856520.1">
    <property type="nucleotide sequence ID" value="XM_032000629.1"/>
</dbReference>
<keyword evidence="1" id="KW-0472">Membrane</keyword>
<dbReference type="Proteomes" id="UP000398389">
    <property type="component" value="Unassembled WGS sequence"/>
</dbReference>
<protein>
    <submittedName>
        <fullName evidence="2">Uncharacterized protein</fullName>
    </submittedName>
</protein>
<reference evidence="2 3" key="1">
    <citation type="submission" date="2019-09" db="EMBL/GenBank/DDBJ databases">
        <authorList>
            <person name="Brejova B."/>
        </authorList>
    </citation>
    <scope>NUCLEOTIDE SEQUENCE [LARGE SCALE GENOMIC DNA]</scope>
</reference>
<dbReference type="PANTHER" id="PTHR39400">
    <property type="entry name" value="YALI0E29227P"/>
    <property type="match status" value="1"/>
</dbReference>
<dbReference type="GeneID" id="43584729"/>
<feature type="transmembrane region" description="Helical" evidence="1">
    <location>
        <begin position="335"/>
        <end position="356"/>
    </location>
</feature>
<dbReference type="EMBL" id="CABVLU010000005">
    <property type="protein sequence ID" value="VVT57872.1"/>
    <property type="molecule type" value="Genomic_DNA"/>
</dbReference>
<keyword evidence="3" id="KW-1185">Reference proteome</keyword>
<dbReference type="AlphaFoldDB" id="A0A5E8C3E8"/>
<dbReference type="OrthoDB" id="2157498at2759"/>
<gene>
    <name evidence="2" type="ORF">SAPINGB_P005915</name>
</gene>
<keyword evidence="1" id="KW-0812">Transmembrane</keyword>
<dbReference type="Pfam" id="PF15159">
    <property type="entry name" value="PIG-Y"/>
    <property type="match status" value="1"/>
</dbReference>
<dbReference type="PANTHER" id="PTHR39400:SF1">
    <property type="entry name" value="PIG-P DOMAIN-CONTAINING PROTEIN"/>
    <property type="match status" value="1"/>
</dbReference>
<name>A0A5E8C3E8_9ASCO</name>
<evidence type="ECO:0000313" key="2">
    <source>
        <dbReference type="EMBL" id="VVT57872.1"/>
    </source>
</evidence>
<dbReference type="InterPro" id="IPR029164">
    <property type="entry name" value="PIG-Y"/>
</dbReference>
<sequence length="375" mass="42202">MVTAPPLIQTTSTSFSNAHRSLQATANPSFGISLAIDPFIVDRLILDRYQNNFIKLWNQVVTQWSVSNKPIESEKDSLKYLRIAFKPPFSSQDLHIIQELAESLALTLSMSIELDYQCNSGNLLKVNDLLNLPNCTEKNITHPHIQLSTYDSAALGLQTDFQNLPNIHGSSNRSPNINQIRNRYNTVKQYAKIPISRSDTGLSGLQLPSRSASPSQFYSLYSNKSDHTLHKVTAIQTALEDNKAPTYPEARDPLRRINTPKLKLSSGPSSPILKRQPSPQSLEKLGWTILLCTWIVVIGGIGSMFGIWKSFLGYDSSAVRYSLSYEKKTGYPISEYYACLFFMTFIVSWVWCVISWMGMKFYRHTKGGITTAKSE</sequence>
<evidence type="ECO:0000313" key="3">
    <source>
        <dbReference type="Proteomes" id="UP000398389"/>
    </source>
</evidence>
<proteinExistence type="predicted"/>